<gene>
    <name evidence="2" type="ORF">SCHPADRAFT_897007</name>
</gene>
<evidence type="ECO:0000313" key="2">
    <source>
        <dbReference type="EMBL" id="KLO04469.1"/>
    </source>
</evidence>
<dbReference type="AlphaFoldDB" id="A0A0H2QYM6"/>
<sequence>MVKKIWLVPAAPVPSLPWPNQGGRDLARAQLSRETRKDGSQGEPESLNTRQGKARVRNEFKVTICIGMKAGDSGAGRRKESIERGISKICTCYGRWRPQARYRTTELDGVNGRWSEGLAYLWFGNEAAARPVKNLVYGRCPAGPVLAGRLAEHRGPKKVKTNGNGAWANRAGGIQYGISTGTWDQTGTWTWAEGEARYARLGSALCSAVEAR</sequence>
<proteinExistence type="predicted"/>
<protein>
    <submittedName>
        <fullName evidence="2">Uncharacterized protein</fullName>
    </submittedName>
</protein>
<keyword evidence="3" id="KW-1185">Reference proteome</keyword>
<name>A0A0H2QYM6_9AGAM</name>
<reference evidence="2 3" key="1">
    <citation type="submission" date="2015-04" db="EMBL/GenBank/DDBJ databases">
        <title>Complete genome sequence of Schizopora paradoxa KUC8140, a cosmopolitan wood degrader in East Asia.</title>
        <authorList>
            <consortium name="DOE Joint Genome Institute"/>
            <person name="Min B."/>
            <person name="Park H."/>
            <person name="Jang Y."/>
            <person name="Kim J.-J."/>
            <person name="Kim K.H."/>
            <person name="Pangilinan J."/>
            <person name="Lipzen A."/>
            <person name="Riley R."/>
            <person name="Grigoriev I.V."/>
            <person name="Spatafora J.W."/>
            <person name="Choi I.-G."/>
        </authorList>
    </citation>
    <scope>NUCLEOTIDE SEQUENCE [LARGE SCALE GENOMIC DNA]</scope>
    <source>
        <strain evidence="2 3">KUC8140</strain>
    </source>
</reference>
<evidence type="ECO:0000313" key="3">
    <source>
        <dbReference type="Proteomes" id="UP000053477"/>
    </source>
</evidence>
<feature type="region of interest" description="Disordered" evidence="1">
    <location>
        <begin position="31"/>
        <end position="53"/>
    </location>
</feature>
<accession>A0A0H2QYM6</accession>
<feature type="compositionally biased region" description="Basic and acidic residues" evidence="1">
    <location>
        <begin position="31"/>
        <end position="40"/>
    </location>
</feature>
<organism evidence="2 3">
    <name type="scientific">Schizopora paradoxa</name>
    <dbReference type="NCBI Taxonomy" id="27342"/>
    <lineage>
        <taxon>Eukaryota</taxon>
        <taxon>Fungi</taxon>
        <taxon>Dikarya</taxon>
        <taxon>Basidiomycota</taxon>
        <taxon>Agaricomycotina</taxon>
        <taxon>Agaricomycetes</taxon>
        <taxon>Hymenochaetales</taxon>
        <taxon>Schizoporaceae</taxon>
        <taxon>Schizopora</taxon>
    </lineage>
</organism>
<dbReference type="InParanoid" id="A0A0H2QYM6"/>
<dbReference type="EMBL" id="KQ086531">
    <property type="protein sequence ID" value="KLO04469.1"/>
    <property type="molecule type" value="Genomic_DNA"/>
</dbReference>
<evidence type="ECO:0000256" key="1">
    <source>
        <dbReference type="SAM" id="MobiDB-lite"/>
    </source>
</evidence>
<dbReference type="Proteomes" id="UP000053477">
    <property type="component" value="Unassembled WGS sequence"/>
</dbReference>